<sequence>MKLIIRQYLASLKERGELDAIVPDLLSELGLTVFSRPGRGTRQDGVDVAAVGSLDGEAEKVYLFSIKAGDLTRASWDGDALQSLRPSLNEILDAYIPNRLPDEHKGKGIVICLCFGGDIREQVRPQVEGYIQSNKKSNITFEEWNGDELAKRIQSRFLREELMPEKIRSQLRKALALLDEPEASYRHFSGLIRSLSNVEGKNDKEKVTAIRQINLCLQILFAWAREAGNVESAYLSGELALLHGWEIAKTYFYNETSKNHPVYETFNVILFTHQRICFEFLEEKIIPHVHKHHALSSAVRPRDSRAMDSLDVNLKLFDVLGRLAMGGIWFYWRLAQLPKEEAEIKAETEETIQRYMAAIMELIFNNPALLLPIKDEHAIDVCLAVSLLAMDANNAEYIKSWLSEMANRADFSFRAQGKYPCNIHSYSDLLDHPKREEGYLEDSTQGSILYPIIALSAALLDDEALYAKVQSLKEQHLKHCNFQYWYPDEASEGHFYTNSDSHGAALSHLPIEAPHEEFLEQLFGECENTPAFHELSAVKAGLWPLILVACRHYRLPVPLHLLQGFLVAKDIEGPNQETSSRK</sequence>
<dbReference type="EMBL" id="CAADFJ010000063">
    <property type="protein sequence ID" value="VFK01339.1"/>
    <property type="molecule type" value="Genomic_DNA"/>
</dbReference>
<dbReference type="AlphaFoldDB" id="A0A450UN78"/>
<evidence type="ECO:0000313" key="3">
    <source>
        <dbReference type="EMBL" id="VFK01339.1"/>
    </source>
</evidence>
<protein>
    <recommendedName>
        <fullName evidence="4">Chemotaxis protein</fullName>
    </recommendedName>
</protein>
<name>A0A450UN78_9GAMM</name>
<evidence type="ECO:0000313" key="2">
    <source>
        <dbReference type="EMBL" id="VFJ94729.1"/>
    </source>
</evidence>
<proteinExistence type="predicted"/>
<gene>
    <name evidence="1" type="ORF">BECKH772A_GA0070896_1006411</name>
    <name evidence="2" type="ORF">BECKH772B_GA0070898_1006611</name>
    <name evidence="3" type="ORF">BECKH772C_GA0070978_1006310</name>
</gene>
<dbReference type="EMBL" id="CAADFG010000064">
    <property type="protein sequence ID" value="VFJ93969.1"/>
    <property type="molecule type" value="Genomic_DNA"/>
</dbReference>
<accession>A0A450UN78</accession>
<evidence type="ECO:0000313" key="1">
    <source>
        <dbReference type="EMBL" id="VFJ93969.1"/>
    </source>
</evidence>
<reference evidence="1" key="1">
    <citation type="submission" date="2019-02" db="EMBL/GenBank/DDBJ databases">
        <authorList>
            <person name="Gruber-Vodicka R. H."/>
            <person name="Seah K. B. B."/>
        </authorList>
    </citation>
    <scope>NUCLEOTIDE SEQUENCE</scope>
    <source>
        <strain evidence="3">BECK_SA2B12</strain>
        <strain evidence="1">BECK_SA2B15</strain>
        <strain evidence="2">BECK_SA2B20</strain>
    </source>
</reference>
<organism evidence="1">
    <name type="scientific">Candidatus Kentrum eta</name>
    <dbReference type="NCBI Taxonomy" id="2126337"/>
    <lineage>
        <taxon>Bacteria</taxon>
        <taxon>Pseudomonadati</taxon>
        <taxon>Pseudomonadota</taxon>
        <taxon>Gammaproteobacteria</taxon>
        <taxon>Candidatus Kentrum</taxon>
    </lineage>
</organism>
<dbReference type="EMBL" id="CAADFI010000066">
    <property type="protein sequence ID" value="VFJ94729.1"/>
    <property type="molecule type" value="Genomic_DNA"/>
</dbReference>
<evidence type="ECO:0008006" key="4">
    <source>
        <dbReference type="Google" id="ProtNLM"/>
    </source>
</evidence>